<keyword evidence="9" id="KW-1185">Reference proteome</keyword>
<evidence type="ECO:0000259" key="6">
    <source>
        <dbReference type="PROSITE" id="PS50111"/>
    </source>
</evidence>
<evidence type="ECO:0000259" key="7">
    <source>
        <dbReference type="PROSITE" id="PS50885"/>
    </source>
</evidence>
<feature type="domain" description="HAMP" evidence="7">
    <location>
        <begin position="357"/>
        <end position="402"/>
    </location>
</feature>
<keyword evidence="5" id="KW-1133">Transmembrane helix</keyword>
<keyword evidence="1" id="KW-0488">Methylation</keyword>
<dbReference type="SUPFAM" id="SSF58104">
    <property type="entry name" value="Methyl-accepting chemotaxis protein (MCP) signaling domain"/>
    <property type="match status" value="1"/>
</dbReference>
<dbReference type="PANTHER" id="PTHR43531">
    <property type="entry name" value="PROTEIN ICFG"/>
    <property type="match status" value="1"/>
</dbReference>
<dbReference type="SUPFAM" id="SSF55785">
    <property type="entry name" value="PYP-like sensor domain (PAS domain)"/>
    <property type="match status" value="1"/>
</dbReference>
<dbReference type="Gene3D" id="3.30.450.20">
    <property type="entry name" value="PAS domain"/>
    <property type="match status" value="1"/>
</dbReference>
<dbReference type="SMART" id="SM00283">
    <property type="entry name" value="MA"/>
    <property type="match status" value="1"/>
</dbReference>
<dbReference type="EMBL" id="LDJG01000011">
    <property type="protein sequence ID" value="KRG57660.1"/>
    <property type="molecule type" value="Genomic_DNA"/>
</dbReference>
<dbReference type="InterPro" id="IPR013767">
    <property type="entry name" value="PAS_fold"/>
</dbReference>
<evidence type="ECO:0000256" key="3">
    <source>
        <dbReference type="ARBA" id="ARBA00029447"/>
    </source>
</evidence>
<organism evidence="8 9">
    <name type="scientific">Stenotrophomonas nitritireducens</name>
    <dbReference type="NCBI Taxonomy" id="83617"/>
    <lineage>
        <taxon>Bacteria</taxon>
        <taxon>Pseudomonadati</taxon>
        <taxon>Pseudomonadota</taxon>
        <taxon>Gammaproteobacteria</taxon>
        <taxon>Lysobacterales</taxon>
        <taxon>Lysobacteraceae</taxon>
        <taxon>Stenotrophomonas</taxon>
    </lineage>
</organism>
<feature type="transmembrane region" description="Helical" evidence="5">
    <location>
        <begin position="136"/>
        <end position="159"/>
    </location>
</feature>
<keyword evidence="5" id="KW-0472">Membrane</keyword>
<accession>A0ABR5NKG9</accession>
<dbReference type="Proteomes" id="UP000050902">
    <property type="component" value="Unassembled WGS sequence"/>
</dbReference>
<dbReference type="PROSITE" id="PS50885">
    <property type="entry name" value="HAMP"/>
    <property type="match status" value="1"/>
</dbReference>
<dbReference type="InterPro" id="IPR004089">
    <property type="entry name" value="MCPsignal_dom"/>
</dbReference>
<feature type="transmembrane region" description="Helical" evidence="5">
    <location>
        <begin position="45"/>
        <end position="64"/>
    </location>
</feature>
<dbReference type="InterPro" id="IPR000014">
    <property type="entry name" value="PAS"/>
</dbReference>
<evidence type="ECO:0000313" key="8">
    <source>
        <dbReference type="EMBL" id="KRG57660.1"/>
    </source>
</evidence>
<evidence type="ECO:0000313" key="9">
    <source>
        <dbReference type="Proteomes" id="UP000050902"/>
    </source>
</evidence>
<feature type="transmembrane region" description="Helical" evidence="5">
    <location>
        <begin position="21"/>
        <end position="39"/>
    </location>
</feature>
<feature type="domain" description="Methyl-accepting transducer" evidence="6">
    <location>
        <begin position="407"/>
        <end position="636"/>
    </location>
</feature>
<comment type="similarity">
    <text evidence="3">Belongs to the methyl-accepting chemotaxis (MCP) protein family.</text>
</comment>
<dbReference type="InterPro" id="IPR004090">
    <property type="entry name" value="Chemotax_Me-accpt_rcpt"/>
</dbReference>
<keyword evidence="2 4" id="KW-0807">Transducer</keyword>
<evidence type="ECO:0000256" key="4">
    <source>
        <dbReference type="PROSITE-ProRule" id="PRU00284"/>
    </source>
</evidence>
<dbReference type="Pfam" id="PF18947">
    <property type="entry name" value="HAMP_2"/>
    <property type="match status" value="1"/>
</dbReference>
<dbReference type="PRINTS" id="PR00260">
    <property type="entry name" value="CHEMTRNSDUCR"/>
</dbReference>
<dbReference type="PROSITE" id="PS50111">
    <property type="entry name" value="CHEMOTAXIS_TRANSDUC_2"/>
    <property type="match status" value="1"/>
</dbReference>
<evidence type="ECO:0008006" key="10">
    <source>
        <dbReference type="Google" id="ProtNLM"/>
    </source>
</evidence>
<gene>
    <name evidence="8" type="ORF">ABB22_08235</name>
</gene>
<feature type="transmembrane region" description="Helical" evidence="5">
    <location>
        <begin position="71"/>
        <end position="88"/>
    </location>
</feature>
<dbReference type="Pfam" id="PF00015">
    <property type="entry name" value="MCPsignal"/>
    <property type="match status" value="1"/>
</dbReference>
<dbReference type="InterPro" id="IPR051310">
    <property type="entry name" value="MCP_chemotaxis"/>
</dbReference>
<evidence type="ECO:0000256" key="1">
    <source>
        <dbReference type="ARBA" id="ARBA00022481"/>
    </source>
</evidence>
<evidence type="ECO:0000256" key="2">
    <source>
        <dbReference type="ARBA" id="ARBA00023224"/>
    </source>
</evidence>
<evidence type="ECO:0000256" key="5">
    <source>
        <dbReference type="SAM" id="Phobius"/>
    </source>
</evidence>
<comment type="caution">
    <text evidence="8">The sequence shown here is derived from an EMBL/GenBank/DDBJ whole genome shotgun (WGS) entry which is preliminary data.</text>
</comment>
<dbReference type="CDD" id="cd00130">
    <property type="entry name" value="PAS"/>
    <property type="match status" value="1"/>
</dbReference>
<dbReference type="PANTHER" id="PTHR43531:SF14">
    <property type="entry name" value="METHYL-ACCEPTING CHEMOTAXIS PROTEIN I-RELATED"/>
    <property type="match status" value="1"/>
</dbReference>
<feature type="transmembrane region" description="Helical" evidence="5">
    <location>
        <begin position="100"/>
        <end position="124"/>
    </location>
</feature>
<dbReference type="Pfam" id="PF00989">
    <property type="entry name" value="PAS"/>
    <property type="match status" value="1"/>
</dbReference>
<reference evidence="8 9" key="1">
    <citation type="submission" date="2015-05" db="EMBL/GenBank/DDBJ databases">
        <title>Genome sequencing and analysis of members of genus Stenotrophomonas.</title>
        <authorList>
            <person name="Patil P.P."/>
            <person name="Midha S."/>
            <person name="Patil P.B."/>
        </authorList>
    </citation>
    <scope>NUCLEOTIDE SEQUENCE [LARGE SCALE GENOMIC DNA]</scope>
    <source>
        <strain evidence="8 9">DSM 12575</strain>
    </source>
</reference>
<dbReference type="Gene3D" id="1.10.287.950">
    <property type="entry name" value="Methyl-accepting chemotaxis protein"/>
    <property type="match status" value="1"/>
</dbReference>
<sequence length="668" mass="70100">MGAVETSRMLHRREPAIEADRLFLLMLALLGSAALAQALHSGRWAMFLALCLPAAGLAALQAWHAPGTRRVRAAIATALILALATLAADHPALAYSGELAVIALLLSYRDWLPVALAAAVALLFQLPILRAEAHGAAIAALPHMASTAVLAAFACVIAMRLRRLDPWTPPSSSQTPATPPATDDAAASGFHVETALCALRTGMMIADPDHLIVYANQAVIAILRNQRQELLKAFPGFDPDRLIGASIHCFHRDPARIRALLDTLDGTHSGRIHIGEAHFSLNVTPMIDAGGQRRGFVVEWHDRTAETRMEHDIAAIIDAAAHGRLDQRLHATGGSGLMARLAEGVNRLLDATSESADEMRRLLSALSRGDLGRRITRDFEGVFGQMKTDANATAEQLAGIVAGIQQSADSISAAATGIASGNDELSARTERQAATLREAAASMELLTATIRDNAESAHHASQLAEGAAAVARQGGRVVDDVVLTMQAIESASRKIGEIIGVIDGIAFQTNILALNAAVEAARAGDSGRGFAVVAAEVRTLAQRSATAAKEIKGLIGDSVDKVADGSALVGKARGTMTEIVSSVQRVTALTAEISAASREQSAGIGQVNQTIAQMDRSTRQNAQLVQETSQATHDMEHQAGMLARAAARFQLAGPADAPRTAGDARATA</sequence>
<protein>
    <recommendedName>
        <fullName evidence="10">Chemotaxis protein</fullName>
    </recommendedName>
</protein>
<dbReference type="InterPro" id="IPR003660">
    <property type="entry name" value="HAMP_dom"/>
</dbReference>
<dbReference type="InterPro" id="IPR035965">
    <property type="entry name" value="PAS-like_dom_sf"/>
</dbReference>
<keyword evidence="5" id="KW-0812">Transmembrane</keyword>
<name>A0ABR5NKG9_9GAMM</name>
<dbReference type="CDD" id="cd11386">
    <property type="entry name" value="MCP_signal"/>
    <property type="match status" value="1"/>
</dbReference>
<proteinExistence type="inferred from homology"/>